<accession>A0ABU9G052</accession>
<comment type="caution">
    <text evidence="3">The sequence shown here is derived from an EMBL/GenBank/DDBJ whole genome shotgun (WGS) entry which is preliminary data.</text>
</comment>
<keyword evidence="4" id="KW-1185">Reference proteome</keyword>
<comment type="similarity">
    <text evidence="1">Belongs to the universal stress protein A family.</text>
</comment>
<reference evidence="3 4" key="1">
    <citation type="submission" date="2024-02" db="EMBL/GenBank/DDBJ databases">
        <title>Bacteria isolated from the canopy kelp, Nereocystis luetkeana.</title>
        <authorList>
            <person name="Pfister C.A."/>
            <person name="Younker I.T."/>
            <person name="Light S.H."/>
        </authorList>
    </citation>
    <scope>NUCLEOTIDE SEQUENCE [LARGE SCALE GENOMIC DNA]</scope>
    <source>
        <strain evidence="3 4">TI.4.07</strain>
    </source>
</reference>
<dbReference type="InterPro" id="IPR006016">
    <property type="entry name" value="UspA"/>
</dbReference>
<organism evidence="3 4">
    <name type="scientific">Marinomonas arenicola</name>
    <dbReference type="NCBI Taxonomy" id="569601"/>
    <lineage>
        <taxon>Bacteria</taxon>
        <taxon>Pseudomonadati</taxon>
        <taxon>Pseudomonadota</taxon>
        <taxon>Gammaproteobacteria</taxon>
        <taxon>Oceanospirillales</taxon>
        <taxon>Oceanospirillaceae</taxon>
        <taxon>Marinomonas</taxon>
    </lineage>
</organism>
<dbReference type="CDD" id="cd00293">
    <property type="entry name" value="USP-like"/>
    <property type="match status" value="1"/>
</dbReference>
<dbReference type="PANTHER" id="PTHR46268:SF6">
    <property type="entry name" value="UNIVERSAL STRESS PROTEIN UP12"/>
    <property type="match status" value="1"/>
</dbReference>
<evidence type="ECO:0000256" key="1">
    <source>
        <dbReference type="ARBA" id="ARBA00008791"/>
    </source>
</evidence>
<dbReference type="PANTHER" id="PTHR46268">
    <property type="entry name" value="STRESS RESPONSE PROTEIN NHAX"/>
    <property type="match status" value="1"/>
</dbReference>
<dbReference type="Proteomes" id="UP001379949">
    <property type="component" value="Unassembled WGS sequence"/>
</dbReference>
<evidence type="ECO:0000313" key="4">
    <source>
        <dbReference type="Proteomes" id="UP001379949"/>
    </source>
</evidence>
<gene>
    <name evidence="3" type="ORF">V6242_00705</name>
</gene>
<protein>
    <submittedName>
        <fullName evidence="3">Universal stress protein</fullName>
    </submittedName>
</protein>
<name>A0ABU9G052_9GAMM</name>
<evidence type="ECO:0000313" key="3">
    <source>
        <dbReference type="EMBL" id="MEL0611645.1"/>
    </source>
</evidence>
<dbReference type="EMBL" id="JBAKAR010000001">
    <property type="protein sequence ID" value="MEL0611645.1"/>
    <property type="molecule type" value="Genomic_DNA"/>
</dbReference>
<dbReference type="Gene3D" id="3.40.50.620">
    <property type="entry name" value="HUPs"/>
    <property type="match status" value="1"/>
</dbReference>
<dbReference type="Pfam" id="PF00582">
    <property type="entry name" value="Usp"/>
    <property type="match status" value="1"/>
</dbReference>
<evidence type="ECO:0000259" key="2">
    <source>
        <dbReference type="Pfam" id="PF00582"/>
    </source>
</evidence>
<dbReference type="SUPFAM" id="SSF52402">
    <property type="entry name" value="Adenine nucleotide alpha hydrolases-like"/>
    <property type="match status" value="1"/>
</dbReference>
<dbReference type="PRINTS" id="PR01438">
    <property type="entry name" value="UNVRSLSTRESS"/>
</dbReference>
<dbReference type="RefSeq" id="WP_133001552.1">
    <property type="nucleotide sequence ID" value="NZ_BAAAFB010000003.1"/>
</dbReference>
<dbReference type="InterPro" id="IPR014729">
    <property type="entry name" value="Rossmann-like_a/b/a_fold"/>
</dbReference>
<feature type="domain" description="UspA" evidence="2">
    <location>
        <begin position="6"/>
        <end position="158"/>
    </location>
</feature>
<dbReference type="InterPro" id="IPR006015">
    <property type="entry name" value="Universal_stress_UspA"/>
</dbReference>
<sequence length="160" mass="17889">MLAPINTILYACDLEGNTQSALELVMNLSLAHKANVIIMHSLEPLNAQASNMVYNYVSAETSKKMQEEAIRSVKERMDQQLDRFMDDHKEELAALKTPPERLIVHAVPSDAIKRTAEERNVDLIVMNSRTHSRIGQLLIGSTANNVIHHSNIPVLVVPIK</sequence>
<proteinExistence type="inferred from homology"/>